<dbReference type="PANTHER" id="PTHR22854:SF2">
    <property type="entry name" value="INDOLE-3-GLYCEROL-PHOSPHATE SYNTHASE"/>
    <property type="match status" value="1"/>
</dbReference>
<reference evidence="11" key="2">
    <citation type="journal article" date="2012" name="Nat. Commun.">
        <title>Draft genome sequence and genetic transformation of the oleaginous alga Nannochloropis gaditana.</title>
        <authorList>
            <person name="Radakovits R."/>
            <person name="Jinkerson R.E."/>
            <person name="Fuerstenberg S.I."/>
            <person name="Tae H."/>
            <person name="Settlage R.E."/>
            <person name="Boore J.L."/>
            <person name="Posewitz M.C."/>
        </authorList>
    </citation>
    <scope>NUCLEOTIDE SEQUENCE</scope>
    <source>
        <strain evidence="11">CCMP526</strain>
    </source>
</reference>
<dbReference type="InterPro" id="IPR045186">
    <property type="entry name" value="Indole-3-glycerol_P_synth"/>
</dbReference>
<evidence type="ECO:0000256" key="9">
    <source>
        <dbReference type="SAM" id="MobiDB-lite"/>
    </source>
</evidence>
<evidence type="ECO:0000256" key="1">
    <source>
        <dbReference type="ARBA" id="ARBA00001633"/>
    </source>
</evidence>
<dbReference type="GO" id="GO:0000162">
    <property type="term" value="P:L-tryptophan biosynthetic process"/>
    <property type="evidence" value="ECO:0007669"/>
    <property type="project" value="UniProtKB-UniPathway"/>
</dbReference>
<dbReference type="InterPro" id="IPR013798">
    <property type="entry name" value="Indole-3-glycerol_P_synth_dom"/>
</dbReference>
<protein>
    <recommendedName>
        <fullName evidence="3">indole-3-glycerol-phosphate synthase</fullName>
        <ecNumber evidence="3">4.1.1.48</ecNumber>
    </recommendedName>
</protein>
<feature type="domain" description="Indole-3-glycerol phosphate synthase" evidence="10">
    <location>
        <begin position="137"/>
        <end position="307"/>
    </location>
</feature>
<dbReference type="UniPathway" id="UPA00035">
    <property type="reaction ID" value="UER00043"/>
</dbReference>
<dbReference type="GO" id="GO:0004640">
    <property type="term" value="F:phosphoribosylanthranilate isomerase activity"/>
    <property type="evidence" value="ECO:0007669"/>
    <property type="project" value="TreeGrafter"/>
</dbReference>
<evidence type="ECO:0000256" key="6">
    <source>
        <dbReference type="ARBA" id="ARBA00022822"/>
    </source>
</evidence>
<evidence type="ECO:0000256" key="3">
    <source>
        <dbReference type="ARBA" id="ARBA00012362"/>
    </source>
</evidence>
<keyword evidence="7" id="KW-0057">Aromatic amino acid biosynthesis</keyword>
<evidence type="ECO:0000256" key="8">
    <source>
        <dbReference type="ARBA" id="ARBA00023239"/>
    </source>
</evidence>
<keyword evidence="6" id="KW-0822">Tryptophan biosynthesis</keyword>
<evidence type="ECO:0000256" key="7">
    <source>
        <dbReference type="ARBA" id="ARBA00023141"/>
    </source>
</evidence>
<keyword evidence="8 11" id="KW-0456">Lyase</keyword>
<proteinExistence type="evidence at transcript level"/>
<dbReference type="SUPFAM" id="SSF51366">
    <property type="entry name" value="Ribulose-phoshate binding barrel"/>
    <property type="match status" value="1"/>
</dbReference>
<evidence type="ECO:0000256" key="4">
    <source>
        <dbReference type="ARBA" id="ARBA00022605"/>
    </source>
</evidence>
<dbReference type="GO" id="GO:0004425">
    <property type="term" value="F:indole-3-glycerol-phosphate synthase activity"/>
    <property type="evidence" value="ECO:0007669"/>
    <property type="project" value="UniProtKB-EC"/>
</dbReference>
<dbReference type="Pfam" id="PF00218">
    <property type="entry name" value="IGPS"/>
    <property type="match status" value="1"/>
</dbReference>
<evidence type="ECO:0000259" key="10">
    <source>
        <dbReference type="Pfam" id="PF00218"/>
    </source>
</evidence>
<dbReference type="InterPro" id="IPR013785">
    <property type="entry name" value="Aldolase_TIM"/>
</dbReference>
<dbReference type="AlphaFoldDB" id="I2CQX4"/>
<comment type="pathway">
    <text evidence="2">Amino-acid biosynthesis; L-tryptophan biosynthesis; L-tryptophan from chorismate: step 4/5.</text>
</comment>
<name>I2CQX4_NANGC</name>
<keyword evidence="5" id="KW-0210">Decarboxylase</keyword>
<dbReference type="Gene3D" id="3.20.20.70">
    <property type="entry name" value="Aldolase class I"/>
    <property type="match status" value="1"/>
</dbReference>
<gene>
    <name evidence="11" type="ORF">NGATSA_3011200</name>
</gene>
<feature type="region of interest" description="Disordered" evidence="9">
    <location>
        <begin position="54"/>
        <end position="106"/>
    </location>
</feature>
<dbReference type="InterPro" id="IPR011060">
    <property type="entry name" value="RibuloseP-bd_barrel"/>
</dbReference>
<reference evidence="11" key="1">
    <citation type="journal article" date="2012" name="Bioengineered">
        <title>Additional insights into the genome of the oleaginous model alga Nannochloropsis gaditana.</title>
        <authorList>
            <person name="Jinkerson R.E."/>
            <person name="Radakovits R."/>
            <person name="Posewitz M.C."/>
        </authorList>
    </citation>
    <scope>NUCLEOTIDE SEQUENCE</scope>
    <source>
        <strain evidence="11">CCMP526</strain>
    </source>
</reference>
<evidence type="ECO:0000256" key="2">
    <source>
        <dbReference type="ARBA" id="ARBA00004696"/>
    </source>
</evidence>
<sequence>GKTTGMVCRPQMRQAGRQQVGRRWLGWIFICLAAGPSTTAFVNFISGPPALSADATGAWQPSHTHPYRNKPRLFTGTDGGTSASLSSSDLPSSLGETQLGPSGNAMTDTLARKAKEKEIAAFKAALPRAHPIFTMLEDLSFPPSLANRSDALYQNLRHRHGNTLTVVAEYWRKAPFAFLGSVLEPKEYSEIYREAGASAIAVNVDSVGGGCAHEDIAEMVAEQQAAILEDVTAPVPIVAMDVVVDPVQISRAKLAGAAGITLRFSLTPPEVTLSLIQTALALGMEPMVFVRNSTEAAAAVGAGARVVYLYGCSRAQAVEMRQDLDQDGVMIGFDLRRPREFQYGLNEVEDAWILRDAGFHSVYVSNLLFQTPLDDVLGPSSVIKALRAKACVFLVDPLDWIEKSVMEGSKETLGELLA</sequence>
<keyword evidence="4" id="KW-0028">Amino-acid biosynthesis</keyword>
<comment type="catalytic activity">
    <reaction evidence="1">
        <text>1-(2-carboxyphenylamino)-1-deoxy-D-ribulose 5-phosphate + H(+) = (1S,2R)-1-C-(indol-3-yl)glycerol 3-phosphate + CO2 + H2O</text>
        <dbReference type="Rhea" id="RHEA:23476"/>
        <dbReference type="ChEBI" id="CHEBI:15377"/>
        <dbReference type="ChEBI" id="CHEBI:15378"/>
        <dbReference type="ChEBI" id="CHEBI:16526"/>
        <dbReference type="ChEBI" id="CHEBI:58613"/>
        <dbReference type="ChEBI" id="CHEBI:58866"/>
        <dbReference type="EC" id="4.1.1.48"/>
    </reaction>
</comment>
<accession>I2CQX4</accession>
<dbReference type="EC" id="4.1.1.48" evidence="3"/>
<organism evidence="11">
    <name type="scientific">Nannochloropsis gaditana (strain CCMP526)</name>
    <name type="common">Green microalga</name>
    <name type="synonym">Microchloropsis gaditana</name>
    <dbReference type="NCBI Taxonomy" id="1093141"/>
    <lineage>
        <taxon>Eukaryota</taxon>
        <taxon>Sar</taxon>
        <taxon>Stramenopiles</taxon>
        <taxon>Ochrophyta</taxon>
        <taxon>Eustigmatophyceae</taxon>
        <taxon>Eustigmatales</taxon>
        <taxon>Monodopsidaceae</taxon>
        <taxon>Nannochloropsis</taxon>
    </lineage>
</organism>
<evidence type="ECO:0000313" key="11">
    <source>
        <dbReference type="EMBL" id="AFJ69307.1"/>
    </source>
</evidence>
<dbReference type="PANTHER" id="PTHR22854">
    <property type="entry name" value="TRYPTOPHAN BIOSYNTHESIS PROTEIN"/>
    <property type="match status" value="1"/>
</dbReference>
<evidence type="ECO:0000256" key="5">
    <source>
        <dbReference type="ARBA" id="ARBA00022793"/>
    </source>
</evidence>
<dbReference type="EMBL" id="JU980244">
    <property type="protein sequence ID" value="AFJ69307.1"/>
    <property type="molecule type" value="mRNA"/>
</dbReference>
<feature type="compositionally biased region" description="Low complexity" evidence="9">
    <location>
        <begin position="80"/>
        <end position="95"/>
    </location>
</feature>
<feature type="non-terminal residue" evidence="11">
    <location>
        <position position="1"/>
    </location>
</feature>